<proteinExistence type="predicted"/>
<keyword evidence="3" id="KW-1185">Reference proteome</keyword>
<keyword evidence="1" id="KW-0472">Membrane</keyword>
<evidence type="ECO:0000313" key="3">
    <source>
        <dbReference type="Proteomes" id="UP000064243"/>
    </source>
</evidence>
<protein>
    <submittedName>
        <fullName evidence="2">Transmembrane transcriptional regulator (Anti-sigma factor)</fullName>
    </submittedName>
</protein>
<gene>
    <name evidence="2" type="ORF">ABW22_01495</name>
</gene>
<sequence>MTDNVHEHELHAYVDGTLPEARRLEVEAWLAAHPADAARVQAWAGQNQTLHAAFDAVLNEPLPLNLVRATRRPAMAKPFKAVAAMLSMLVTGLIGYAIGLNTPGQAPAAPAYLARDAAIAHAVFSPEARHPVEVDAAHADHLVAWLSKRVGTQLQAPDFSAQGFELLGGRLLTGETGPVAQFMYQDKIERRVTLYVRRAVAGNTETAFRHTTENGVDVFYWIDGDFGYALSGQIGRQAIQQLADAAYRQLVTASGRP</sequence>
<dbReference type="PATRIC" id="fig|36861.3.peg.2844"/>
<evidence type="ECO:0000313" key="2">
    <source>
        <dbReference type="EMBL" id="KVW99487.1"/>
    </source>
</evidence>
<feature type="transmembrane region" description="Helical" evidence="1">
    <location>
        <begin position="81"/>
        <end position="100"/>
    </location>
</feature>
<dbReference type="RefSeq" id="WP_059751257.1">
    <property type="nucleotide sequence ID" value="NZ_LDUG01000005.1"/>
</dbReference>
<dbReference type="Proteomes" id="UP000064243">
    <property type="component" value="Unassembled WGS sequence"/>
</dbReference>
<name>A0A106BVL9_THIDE</name>
<comment type="caution">
    <text evidence="2">The sequence shown here is derived from an EMBL/GenBank/DDBJ whole genome shotgun (WGS) entry which is preliminary data.</text>
</comment>
<keyword evidence="1 2" id="KW-0812">Transmembrane</keyword>
<evidence type="ECO:0000256" key="1">
    <source>
        <dbReference type="SAM" id="Phobius"/>
    </source>
</evidence>
<dbReference type="OrthoDB" id="9152892at2"/>
<organism evidence="2 3">
    <name type="scientific">Thiobacillus denitrificans</name>
    <dbReference type="NCBI Taxonomy" id="36861"/>
    <lineage>
        <taxon>Bacteria</taxon>
        <taxon>Pseudomonadati</taxon>
        <taxon>Pseudomonadota</taxon>
        <taxon>Betaproteobacteria</taxon>
        <taxon>Nitrosomonadales</taxon>
        <taxon>Thiobacillaceae</taxon>
        <taxon>Thiobacillus</taxon>
    </lineage>
</organism>
<keyword evidence="1" id="KW-1133">Transmembrane helix</keyword>
<dbReference type="AlphaFoldDB" id="A0A106BVL9"/>
<reference evidence="2 3" key="1">
    <citation type="journal article" date="2015" name="Appl. Environ. Microbiol.">
        <title>Aerobic and Anaerobic Thiosulfate Oxidation by a Cold-Adapted, Subglacial Chemoautotroph.</title>
        <authorList>
            <person name="Harrold Z.R."/>
            <person name="Skidmore M.L."/>
            <person name="Hamilton T.L."/>
            <person name="Desch L."/>
            <person name="Amada K."/>
            <person name="van Gelder W."/>
            <person name="Glover K."/>
            <person name="Roden E.E."/>
            <person name="Boyd E.S."/>
        </authorList>
    </citation>
    <scope>NUCLEOTIDE SEQUENCE [LARGE SCALE GENOMIC DNA]</scope>
    <source>
        <strain evidence="2 3">RG</strain>
    </source>
</reference>
<accession>A0A106BVL9</accession>
<dbReference type="EMBL" id="LDUG01000005">
    <property type="protein sequence ID" value="KVW99487.1"/>
    <property type="molecule type" value="Genomic_DNA"/>
</dbReference>